<accession>A0A2A4T486</accession>
<dbReference type="AlphaFoldDB" id="A0A2A4T486"/>
<gene>
    <name evidence="2" type="ORF">COB67_07520</name>
</gene>
<evidence type="ECO:0008006" key="4">
    <source>
        <dbReference type="Google" id="ProtNLM"/>
    </source>
</evidence>
<proteinExistence type="predicted"/>
<dbReference type="EMBL" id="NVSR01000045">
    <property type="protein sequence ID" value="PCI27935.1"/>
    <property type="molecule type" value="Genomic_DNA"/>
</dbReference>
<evidence type="ECO:0000313" key="3">
    <source>
        <dbReference type="Proteomes" id="UP000218113"/>
    </source>
</evidence>
<keyword evidence="1" id="KW-0175">Coiled coil</keyword>
<reference evidence="3" key="1">
    <citation type="submission" date="2017-08" db="EMBL/GenBank/DDBJ databases">
        <title>A dynamic microbial community with high functional redundancy inhabits the cold, oxic subseafloor aquifer.</title>
        <authorList>
            <person name="Tully B.J."/>
            <person name="Wheat C.G."/>
            <person name="Glazer B.T."/>
            <person name="Huber J.A."/>
        </authorList>
    </citation>
    <scope>NUCLEOTIDE SEQUENCE [LARGE SCALE GENOMIC DNA]</scope>
</reference>
<sequence>MIRFLPLKLSLVFLLVIQFGIIPIVFAQSSSVSQGNIIKKVTLTKEGADSILNIEGILDARQLSRVVIKQDRRNKSFSISLPNTLVDPETLPAPFVNFPAGSDLENIQIKEDIQEKGEDVFFVVDLVVQATKILIPELIRPIRDNQLRLRLKDFGRLQKQAQAKRTAEEKARAEKQRLQAERKQQKEQLRFQQLQKKKVVKKKAVLMTGVTQIKKSYHKPSIMQVSILNASGYAKRAYKLSVFLGNLQKRYIEETLGIKLDIINISNATDASMPRTTIYFRENYLKSALFLAKLIPGQQRIIPMPNQSERIGVDIEVYIGKDYK</sequence>
<evidence type="ECO:0000256" key="1">
    <source>
        <dbReference type="SAM" id="Coils"/>
    </source>
</evidence>
<dbReference type="Proteomes" id="UP000218113">
    <property type="component" value="Unassembled WGS sequence"/>
</dbReference>
<protein>
    <recommendedName>
        <fullName evidence="4">LytR/CpsA/Psr regulator C-terminal domain-containing protein</fullName>
    </recommendedName>
</protein>
<evidence type="ECO:0000313" key="2">
    <source>
        <dbReference type="EMBL" id="PCI27935.1"/>
    </source>
</evidence>
<comment type="caution">
    <text evidence="2">The sequence shown here is derived from an EMBL/GenBank/DDBJ whole genome shotgun (WGS) entry which is preliminary data.</text>
</comment>
<feature type="coiled-coil region" evidence="1">
    <location>
        <begin position="156"/>
        <end position="197"/>
    </location>
</feature>
<name>A0A2A4T486_9DELT</name>
<organism evidence="2 3">
    <name type="scientific">SAR324 cluster bacterium</name>
    <dbReference type="NCBI Taxonomy" id="2024889"/>
    <lineage>
        <taxon>Bacteria</taxon>
        <taxon>Deltaproteobacteria</taxon>
        <taxon>SAR324 cluster</taxon>
    </lineage>
</organism>